<reference evidence="5" key="1">
    <citation type="submission" date="2024-07" db="EMBL/GenBank/DDBJ databases">
        <authorList>
            <person name="Yu S.T."/>
        </authorList>
    </citation>
    <scope>NUCLEOTIDE SEQUENCE</scope>
    <source>
        <strain evidence="5">R39</strain>
    </source>
</reference>
<sequence>MAGRYDVEVPADVSVIGVAVAEHMAELTAAMAAAMREQIPELPQDRMTAALLSRSVESNLRAAGALYRGELDLAELVAPAEAREYARRLAQRGVAVTALVRAYRLGQHLHLMWSVESLVREYPDPARALAAVRALLGLNFVYIDTVSEQVIEEYQAERERWLSHRNTVRAETLERILAGDAVQERTVEATLGIRLRRQHLGAVLWTTGGHEARDDLPQLESAAGRLGQALGAVGSPVFWPKDRASAWVWFPFGPEATADPAAAAAVLDRTAPGVYAALGVPAPGLAGFRHTHEDALQAFRVATFGSGEPPSVVSYTDPGVRAAALLTADLPRTRRLVATALGELAARTESAARLRETLLVLIQERGSLVAAADRLHVHKNTVKYRVARAVAQRRRPLEDDRLDLELALVAAYWLGDAVLPEG</sequence>
<name>A0AB39QUI4_9ACTN</name>
<dbReference type="RefSeq" id="WP_369226138.1">
    <property type="nucleotide sequence ID" value="NZ_CP163441.1"/>
</dbReference>
<proteinExistence type="inferred from homology"/>
<feature type="domain" description="PucR C-terminal helix-turn-helix" evidence="2">
    <location>
        <begin position="354"/>
        <end position="409"/>
    </location>
</feature>
<evidence type="ECO:0000259" key="3">
    <source>
        <dbReference type="Pfam" id="PF14361"/>
    </source>
</evidence>
<evidence type="ECO:0000259" key="2">
    <source>
        <dbReference type="Pfam" id="PF13556"/>
    </source>
</evidence>
<dbReference type="PANTHER" id="PTHR33744:SF1">
    <property type="entry name" value="DNA-BINDING TRANSCRIPTIONAL ACTIVATOR ADER"/>
    <property type="match status" value="1"/>
</dbReference>
<evidence type="ECO:0000313" key="5">
    <source>
        <dbReference type="EMBL" id="XDQ47158.1"/>
    </source>
</evidence>
<dbReference type="PANTHER" id="PTHR33744">
    <property type="entry name" value="CARBOHYDRATE DIACID REGULATOR"/>
    <property type="match status" value="1"/>
</dbReference>
<feature type="domain" description="RsbT co-antagonist protein RsbRD N-terminal" evidence="3">
    <location>
        <begin position="26"/>
        <end position="169"/>
    </location>
</feature>
<protein>
    <submittedName>
        <fullName evidence="5">PucR family transcriptional regulator</fullName>
    </submittedName>
</protein>
<dbReference type="Gene3D" id="1.10.10.2840">
    <property type="entry name" value="PucR C-terminal helix-turn-helix domain"/>
    <property type="match status" value="1"/>
</dbReference>
<comment type="similarity">
    <text evidence="1">Belongs to the CdaR family.</text>
</comment>
<evidence type="ECO:0000259" key="4">
    <source>
        <dbReference type="Pfam" id="PF17853"/>
    </source>
</evidence>
<dbReference type="InterPro" id="IPR042070">
    <property type="entry name" value="PucR_C-HTH_sf"/>
</dbReference>
<dbReference type="Pfam" id="PF14361">
    <property type="entry name" value="RsbRD_N"/>
    <property type="match status" value="1"/>
</dbReference>
<accession>A0AB39QUI4</accession>
<dbReference type="InterPro" id="IPR025751">
    <property type="entry name" value="RsbRD_N_dom"/>
</dbReference>
<dbReference type="EMBL" id="CP163441">
    <property type="protein sequence ID" value="XDQ47158.1"/>
    <property type="molecule type" value="Genomic_DNA"/>
</dbReference>
<feature type="domain" description="CdaR GGDEF-like" evidence="4">
    <location>
        <begin position="189"/>
        <end position="301"/>
    </location>
</feature>
<dbReference type="AlphaFoldDB" id="A0AB39QUI4"/>
<dbReference type="InterPro" id="IPR051448">
    <property type="entry name" value="CdaR-like_regulators"/>
</dbReference>
<dbReference type="InterPro" id="IPR041522">
    <property type="entry name" value="CdaR_GGDEF"/>
</dbReference>
<evidence type="ECO:0000256" key="1">
    <source>
        <dbReference type="ARBA" id="ARBA00006754"/>
    </source>
</evidence>
<organism evidence="5">
    <name type="scientific">Streptomyces sp. R39</name>
    <dbReference type="NCBI Taxonomy" id="3238631"/>
    <lineage>
        <taxon>Bacteria</taxon>
        <taxon>Bacillati</taxon>
        <taxon>Actinomycetota</taxon>
        <taxon>Actinomycetes</taxon>
        <taxon>Kitasatosporales</taxon>
        <taxon>Streptomycetaceae</taxon>
        <taxon>Streptomyces</taxon>
    </lineage>
</organism>
<gene>
    <name evidence="5" type="ORF">AB5J52_35565</name>
</gene>
<dbReference type="Pfam" id="PF17853">
    <property type="entry name" value="GGDEF_2"/>
    <property type="match status" value="1"/>
</dbReference>
<dbReference type="InterPro" id="IPR025736">
    <property type="entry name" value="PucR_C-HTH_dom"/>
</dbReference>
<dbReference type="Pfam" id="PF13556">
    <property type="entry name" value="HTH_30"/>
    <property type="match status" value="1"/>
</dbReference>